<dbReference type="OrthoDB" id="1442157at2"/>
<accession>A0A4Q2AEX5</accession>
<evidence type="ECO:0000313" key="1">
    <source>
        <dbReference type="EMBL" id="RXV67947.1"/>
    </source>
</evidence>
<organism evidence="1 2">
    <name type="scientific">Burkholderia stabilis</name>
    <dbReference type="NCBI Taxonomy" id="95485"/>
    <lineage>
        <taxon>Bacteria</taxon>
        <taxon>Pseudomonadati</taxon>
        <taxon>Pseudomonadota</taxon>
        <taxon>Betaproteobacteria</taxon>
        <taxon>Burkholderiales</taxon>
        <taxon>Burkholderiaceae</taxon>
        <taxon>Burkholderia</taxon>
        <taxon>Burkholderia cepacia complex</taxon>
    </lineage>
</organism>
<dbReference type="RefSeq" id="WP_129515576.1">
    <property type="nucleotide sequence ID" value="NZ_QWEX01000002.1"/>
</dbReference>
<evidence type="ECO:0008006" key="3">
    <source>
        <dbReference type="Google" id="ProtNLM"/>
    </source>
</evidence>
<sequence length="156" mass="18330">MKREAIPSNLSHLAFEFFFRFSRFEFALKENLYLKFTDVGAKAEPGWERFSEKWRDKYEVSDEARRLLDAPPMRQIVGPGQKLEWVQVLFTPNSADLDKVSQLLRIVRNNLFHGGKHQARDWDDPKRTESLLLNCLSILTQLADLSELTQDYEGFY</sequence>
<dbReference type="EMBL" id="QWEX01000002">
    <property type="protein sequence ID" value="RXV67947.1"/>
    <property type="molecule type" value="Genomic_DNA"/>
</dbReference>
<dbReference type="AlphaFoldDB" id="A0A4Q2AEX5"/>
<proteinExistence type="predicted"/>
<gene>
    <name evidence="1" type="ORF">D1006_22240</name>
</gene>
<dbReference type="Proteomes" id="UP000289650">
    <property type="component" value="Unassembled WGS sequence"/>
</dbReference>
<name>A0A4Q2AEX5_9BURK</name>
<evidence type="ECO:0000313" key="2">
    <source>
        <dbReference type="Proteomes" id="UP000289650"/>
    </source>
</evidence>
<comment type="caution">
    <text evidence="1">The sequence shown here is derived from an EMBL/GenBank/DDBJ whole genome shotgun (WGS) entry which is preliminary data.</text>
</comment>
<protein>
    <recommendedName>
        <fullName evidence="3">RiboL-PSP-HEPN domain-containing protein</fullName>
    </recommendedName>
</protein>
<reference evidence="1 2" key="1">
    <citation type="submission" date="2018-08" db="EMBL/GenBank/DDBJ databases">
        <title>Mountain-cultivated ginseng endophyte, Burkholderia stabilis and its activity against ginseng root rot disease.</title>
        <authorList>
            <person name="Tapan Kumar M."/>
            <person name="Bae H."/>
            <person name="Shanmugam G."/>
            <person name="Jeon J."/>
        </authorList>
    </citation>
    <scope>NUCLEOTIDE SEQUENCE [LARGE SCALE GENOMIC DNA]</scope>
    <source>
        <strain evidence="1 2">EB159</strain>
    </source>
</reference>